<dbReference type="Proteomes" id="UP000317093">
    <property type="component" value="Chromosome"/>
</dbReference>
<feature type="compositionally biased region" description="Basic and acidic residues" evidence="1">
    <location>
        <begin position="43"/>
        <end position="70"/>
    </location>
</feature>
<proteinExistence type="predicted"/>
<dbReference type="EMBL" id="CP036279">
    <property type="protein sequence ID" value="QDU59774.1"/>
    <property type="molecule type" value="Genomic_DNA"/>
</dbReference>
<keyword evidence="2" id="KW-0812">Transmembrane</keyword>
<dbReference type="AlphaFoldDB" id="A0A518AYI0"/>
<keyword evidence="2" id="KW-1133">Transmembrane helix</keyword>
<keyword evidence="2" id="KW-0472">Membrane</keyword>
<sequence>MNNWMDLIIPAIVVMIWLARFVVRGMEKEGQAPRGARGAQEPGGRRRERQQELDRFLEDLGVKRKDDRRAQGRGGPTGRQQGPTTRSAATRERSGKRVVMAESTKQRPGDRSSSGTDSRKGRELRSNLPSKQTPEVIVEEIETVIIEESPDRKRQPYAANVPPGLPIASQDQLRQAFILSEALGKPLALRD</sequence>
<evidence type="ECO:0000313" key="3">
    <source>
        <dbReference type="EMBL" id="QDU59774.1"/>
    </source>
</evidence>
<protein>
    <submittedName>
        <fullName evidence="3">Uncharacterized protein</fullName>
    </submittedName>
</protein>
<dbReference type="KEGG" id="knv:Pan216_06060"/>
<feature type="compositionally biased region" description="Low complexity" evidence="1">
    <location>
        <begin position="32"/>
        <end position="42"/>
    </location>
</feature>
<organism evidence="3 4">
    <name type="scientific">Kolteria novifilia</name>
    <dbReference type="NCBI Taxonomy" id="2527975"/>
    <lineage>
        <taxon>Bacteria</taxon>
        <taxon>Pseudomonadati</taxon>
        <taxon>Planctomycetota</taxon>
        <taxon>Planctomycetia</taxon>
        <taxon>Kolteriales</taxon>
        <taxon>Kolteriaceae</taxon>
        <taxon>Kolteria</taxon>
    </lineage>
</organism>
<reference evidence="3 4" key="1">
    <citation type="submission" date="2019-02" db="EMBL/GenBank/DDBJ databases">
        <title>Deep-cultivation of Planctomycetes and their phenomic and genomic characterization uncovers novel biology.</title>
        <authorList>
            <person name="Wiegand S."/>
            <person name="Jogler M."/>
            <person name="Boedeker C."/>
            <person name="Pinto D."/>
            <person name="Vollmers J."/>
            <person name="Rivas-Marin E."/>
            <person name="Kohn T."/>
            <person name="Peeters S.H."/>
            <person name="Heuer A."/>
            <person name="Rast P."/>
            <person name="Oberbeckmann S."/>
            <person name="Bunk B."/>
            <person name="Jeske O."/>
            <person name="Meyerdierks A."/>
            <person name="Storesund J.E."/>
            <person name="Kallscheuer N."/>
            <person name="Luecker S."/>
            <person name="Lage O.M."/>
            <person name="Pohl T."/>
            <person name="Merkel B.J."/>
            <person name="Hornburger P."/>
            <person name="Mueller R.-W."/>
            <person name="Bruemmer F."/>
            <person name="Labrenz M."/>
            <person name="Spormann A.M."/>
            <person name="Op den Camp H."/>
            <person name="Overmann J."/>
            <person name="Amann R."/>
            <person name="Jetten M.S.M."/>
            <person name="Mascher T."/>
            <person name="Medema M.H."/>
            <person name="Devos D.P."/>
            <person name="Kaster A.-K."/>
            <person name="Ovreas L."/>
            <person name="Rohde M."/>
            <person name="Galperin M.Y."/>
            <person name="Jogler C."/>
        </authorList>
    </citation>
    <scope>NUCLEOTIDE SEQUENCE [LARGE SCALE GENOMIC DNA]</scope>
    <source>
        <strain evidence="3 4">Pan216</strain>
    </source>
</reference>
<feature type="transmembrane region" description="Helical" evidence="2">
    <location>
        <begin position="6"/>
        <end position="23"/>
    </location>
</feature>
<evidence type="ECO:0000256" key="1">
    <source>
        <dbReference type="SAM" id="MobiDB-lite"/>
    </source>
</evidence>
<accession>A0A518AYI0</accession>
<evidence type="ECO:0000256" key="2">
    <source>
        <dbReference type="SAM" id="Phobius"/>
    </source>
</evidence>
<gene>
    <name evidence="3" type="ORF">Pan216_06060</name>
</gene>
<feature type="region of interest" description="Disordered" evidence="1">
    <location>
        <begin position="27"/>
        <end position="135"/>
    </location>
</feature>
<keyword evidence="4" id="KW-1185">Reference proteome</keyword>
<name>A0A518AYI0_9BACT</name>
<dbReference type="RefSeq" id="WP_145254581.1">
    <property type="nucleotide sequence ID" value="NZ_CP036279.1"/>
</dbReference>
<evidence type="ECO:0000313" key="4">
    <source>
        <dbReference type="Proteomes" id="UP000317093"/>
    </source>
</evidence>